<dbReference type="AlphaFoldDB" id="A0AAV8WVW0"/>
<evidence type="ECO:0000259" key="1">
    <source>
        <dbReference type="Pfam" id="PF25325"/>
    </source>
</evidence>
<protein>
    <recommendedName>
        <fullName evidence="1">EFHB C-terminal EF-hand domain-containing protein</fullName>
    </recommendedName>
</protein>
<name>A0AAV8WVW0_9CUCU</name>
<gene>
    <name evidence="2" type="ORF">NQ314_016817</name>
</gene>
<keyword evidence="3" id="KW-1185">Reference proteome</keyword>
<proteinExistence type="predicted"/>
<feature type="domain" description="EFHB C-terminal EF-hand" evidence="1">
    <location>
        <begin position="389"/>
        <end position="437"/>
    </location>
</feature>
<organism evidence="2 3">
    <name type="scientific">Rhamnusium bicolor</name>
    <dbReference type="NCBI Taxonomy" id="1586634"/>
    <lineage>
        <taxon>Eukaryota</taxon>
        <taxon>Metazoa</taxon>
        <taxon>Ecdysozoa</taxon>
        <taxon>Arthropoda</taxon>
        <taxon>Hexapoda</taxon>
        <taxon>Insecta</taxon>
        <taxon>Pterygota</taxon>
        <taxon>Neoptera</taxon>
        <taxon>Endopterygota</taxon>
        <taxon>Coleoptera</taxon>
        <taxon>Polyphaga</taxon>
        <taxon>Cucujiformia</taxon>
        <taxon>Chrysomeloidea</taxon>
        <taxon>Cerambycidae</taxon>
        <taxon>Lepturinae</taxon>
        <taxon>Rhagiini</taxon>
        <taxon>Rhamnusium</taxon>
    </lineage>
</organism>
<comment type="caution">
    <text evidence="2">The sequence shown here is derived from an EMBL/GenBank/DDBJ whole genome shotgun (WGS) entry which is preliminary data.</text>
</comment>
<dbReference type="Pfam" id="PF25325">
    <property type="entry name" value="EF-hand_EFHB_C"/>
    <property type="match status" value="1"/>
</dbReference>
<dbReference type="InterPro" id="IPR057428">
    <property type="entry name" value="EFHB_EF-hand_C"/>
</dbReference>
<dbReference type="SUPFAM" id="SSF47473">
    <property type="entry name" value="EF-hand"/>
    <property type="match status" value="1"/>
</dbReference>
<reference evidence="2" key="1">
    <citation type="journal article" date="2023" name="Insect Mol. Biol.">
        <title>Genome sequencing provides insights into the evolution of gene families encoding plant cell wall-degrading enzymes in longhorned beetles.</title>
        <authorList>
            <person name="Shin N.R."/>
            <person name="Okamura Y."/>
            <person name="Kirsch R."/>
            <person name="Pauchet Y."/>
        </authorList>
    </citation>
    <scope>NUCLEOTIDE SEQUENCE</scope>
    <source>
        <strain evidence="2">RBIC_L_NR</strain>
    </source>
</reference>
<sequence length="455" mass="52380">MAGNFGRFIDRSPIICAAGKSTGIPKETVGSTLREYSLEDRITAIKHDAKIWTEPEDIFVVPRELPPIRNFAFQGTQTQIRPLINPPVKTRFQEMINDLKETTYDSYWNKQDGKDPYNPDKQFGSKTPYDPRGVWVRCACDWHKKEPVIHSSKIQANYFDRVKSEIGKSLTPHHNIECVPKGHSFGRPAGRPLFDLEELLKDPNCPPCIFKRDFYKWMASFNRFRFKMKERSNKDFNYDDFYKRALYWDKQETGYLPIEVFYDLCACEHITYQKEDIESLLKILQIIVDDKINYKKFIDIINVNKPPITMMPFNDVPKHAQYYLTTNQAASCDYLIINNTGMPAAGTPSIRHDLPRPIVPPDGCRADLVHLGADTSANALLSPIGNMNKSAKTIRTLFKKVGYNFPGDTFQKLWKEGLERDQTGCVCVDTFKTLMKTHCPPPKLAVDEQECEKLI</sequence>
<evidence type="ECO:0000313" key="3">
    <source>
        <dbReference type="Proteomes" id="UP001162156"/>
    </source>
</evidence>
<dbReference type="EMBL" id="JANEYF010004681">
    <property type="protein sequence ID" value="KAJ8930390.1"/>
    <property type="molecule type" value="Genomic_DNA"/>
</dbReference>
<accession>A0AAV8WVW0</accession>
<dbReference type="InterPro" id="IPR011992">
    <property type="entry name" value="EF-hand-dom_pair"/>
</dbReference>
<dbReference type="Proteomes" id="UP001162156">
    <property type="component" value="Unassembled WGS sequence"/>
</dbReference>
<evidence type="ECO:0000313" key="2">
    <source>
        <dbReference type="EMBL" id="KAJ8930390.1"/>
    </source>
</evidence>